<accession>A0A7I3ZAD4</accession>
<dbReference type="EMBL" id="ABEU02000019">
    <property type="status" value="NOT_ANNOTATED_CDS"/>
    <property type="molecule type" value="Genomic_DNA"/>
</dbReference>
<name>A0A7I3ZAD4_PHYPA</name>
<dbReference type="Gramene" id="Pp3c19_4840V3.3">
    <property type="protein sequence ID" value="PAC:32937700.CDS.1"/>
    <property type="gene ID" value="Pp3c19_4840"/>
</dbReference>
<proteinExistence type="predicted"/>
<reference evidence="2 3" key="2">
    <citation type="journal article" date="2018" name="Plant J.">
        <title>The Physcomitrella patens chromosome-scale assembly reveals moss genome structure and evolution.</title>
        <authorList>
            <person name="Lang D."/>
            <person name="Ullrich K.K."/>
            <person name="Murat F."/>
            <person name="Fuchs J."/>
            <person name="Jenkins J."/>
            <person name="Haas F.B."/>
            <person name="Piednoel M."/>
            <person name="Gundlach H."/>
            <person name="Van Bel M."/>
            <person name="Meyberg R."/>
            <person name="Vives C."/>
            <person name="Morata J."/>
            <person name="Symeonidi A."/>
            <person name="Hiss M."/>
            <person name="Muchero W."/>
            <person name="Kamisugi Y."/>
            <person name="Saleh O."/>
            <person name="Blanc G."/>
            <person name="Decker E.L."/>
            <person name="van Gessel N."/>
            <person name="Grimwood J."/>
            <person name="Hayes R.D."/>
            <person name="Graham S.W."/>
            <person name="Gunter L.E."/>
            <person name="McDaniel S.F."/>
            <person name="Hoernstein S.N.W."/>
            <person name="Larsson A."/>
            <person name="Li F.W."/>
            <person name="Perroud P.F."/>
            <person name="Phillips J."/>
            <person name="Ranjan P."/>
            <person name="Rokshar D.S."/>
            <person name="Rothfels C.J."/>
            <person name="Schneider L."/>
            <person name="Shu S."/>
            <person name="Stevenson D.W."/>
            <person name="Thummler F."/>
            <person name="Tillich M."/>
            <person name="Villarreal Aguilar J.C."/>
            <person name="Widiez T."/>
            <person name="Wong G.K."/>
            <person name="Wymore A."/>
            <person name="Zhang Y."/>
            <person name="Zimmer A.D."/>
            <person name="Quatrano R.S."/>
            <person name="Mayer K.F.X."/>
            <person name="Goodstein D."/>
            <person name="Casacuberta J.M."/>
            <person name="Vandepoele K."/>
            <person name="Reski R."/>
            <person name="Cuming A.C."/>
            <person name="Tuskan G.A."/>
            <person name="Maumus F."/>
            <person name="Salse J."/>
            <person name="Schmutz J."/>
            <person name="Rensing S.A."/>
        </authorList>
    </citation>
    <scope>NUCLEOTIDE SEQUENCE [LARGE SCALE GENOMIC DNA]</scope>
    <source>
        <strain evidence="2 3">cv. Gransden 2004</strain>
    </source>
</reference>
<dbReference type="EnsemblPlants" id="Pp3c19_4840V3.3">
    <property type="protein sequence ID" value="PAC:32937700.CDS.1"/>
    <property type="gene ID" value="Pp3c19_4840"/>
</dbReference>
<dbReference type="Proteomes" id="UP000006727">
    <property type="component" value="Chromosome 19"/>
</dbReference>
<dbReference type="AlphaFoldDB" id="A0A7I3ZAD4"/>
<keyword evidence="3" id="KW-1185">Reference proteome</keyword>
<feature type="region of interest" description="Disordered" evidence="1">
    <location>
        <begin position="34"/>
        <end position="73"/>
    </location>
</feature>
<sequence>MCSSPSLYTETRPLSPSVANQIIPVCKSNLQRPIRETLDSSQRRTRRAKSVQGRSLTTSQFSKNPKLGTKFQHEASHRSTLHCLEISGGVHFPVLPRGPGSRRRHLRTIARGYRKQIQRCTVQKIRAAECAIMI</sequence>
<evidence type="ECO:0000313" key="2">
    <source>
        <dbReference type="EnsemblPlants" id="PAC:32937700.CDS.1"/>
    </source>
</evidence>
<evidence type="ECO:0000313" key="3">
    <source>
        <dbReference type="Proteomes" id="UP000006727"/>
    </source>
</evidence>
<feature type="compositionally biased region" description="Polar residues" evidence="1">
    <location>
        <begin position="52"/>
        <end position="63"/>
    </location>
</feature>
<protein>
    <submittedName>
        <fullName evidence="2">Uncharacterized protein</fullName>
    </submittedName>
</protein>
<evidence type="ECO:0000256" key="1">
    <source>
        <dbReference type="SAM" id="MobiDB-lite"/>
    </source>
</evidence>
<organism evidence="2 3">
    <name type="scientific">Physcomitrium patens</name>
    <name type="common">Spreading-leaved earth moss</name>
    <name type="synonym">Physcomitrella patens</name>
    <dbReference type="NCBI Taxonomy" id="3218"/>
    <lineage>
        <taxon>Eukaryota</taxon>
        <taxon>Viridiplantae</taxon>
        <taxon>Streptophyta</taxon>
        <taxon>Embryophyta</taxon>
        <taxon>Bryophyta</taxon>
        <taxon>Bryophytina</taxon>
        <taxon>Bryopsida</taxon>
        <taxon>Funariidae</taxon>
        <taxon>Funariales</taxon>
        <taxon>Funariaceae</taxon>
        <taxon>Physcomitrium</taxon>
    </lineage>
</organism>
<reference evidence="2" key="3">
    <citation type="submission" date="2020-12" db="UniProtKB">
        <authorList>
            <consortium name="EnsemblPlants"/>
        </authorList>
    </citation>
    <scope>IDENTIFICATION</scope>
</reference>
<gene>
    <name evidence="2" type="primary">LOC112296084</name>
</gene>
<reference evidence="2 3" key="1">
    <citation type="journal article" date="2008" name="Science">
        <title>The Physcomitrella genome reveals evolutionary insights into the conquest of land by plants.</title>
        <authorList>
            <person name="Rensing S."/>
            <person name="Lang D."/>
            <person name="Zimmer A."/>
            <person name="Terry A."/>
            <person name="Salamov A."/>
            <person name="Shapiro H."/>
            <person name="Nishiyama T."/>
            <person name="Perroud P.-F."/>
            <person name="Lindquist E."/>
            <person name="Kamisugi Y."/>
            <person name="Tanahashi T."/>
            <person name="Sakakibara K."/>
            <person name="Fujita T."/>
            <person name="Oishi K."/>
            <person name="Shin-I T."/>
            <person name="Kuroki Y."/>
            <person name="Toyoda A."/>
            <person name="Suzuki Y."/>
            <person name="Hashimoto A."/>
            <person name="Yamaguchi K."/>
            <person name="Sugano A."/>
            <person name="Kohara Y."/>
            <person name="Fujiyama A."/>
            <person name="Anterola A."/>
            <person name="Aoki S."/>
            <person name="Ashton N."/>
            <person name="Barbazuk W.B."/>
            <person name="Barker E."/>
            <person name="Bennetzen J."/>
            <person name="Bezanilla M."/>
            <person name="Blankenship R."/>
            <person name="Cho S.H."/>
            <person name="Dutcher S."/>
            <person name="Estelle M."/>
            <person name="Fawcett J.A."/>
            <person name="Gundlach H."/>
            <person name="Hanada K."/>
            <person name="Heyl A."/>
            <person name="Hicks K.A."/>
            <person name="Hugh J."/>
            <person name="Lohr M."/>
            <person name="Mayer K."/>
            <person name="Melkozernov A."/>
            <person name="Murata T."/>
            <person name="Nelson D."/>
            <person name="Pils B."/>
            <person name="Prigge M."/>
            <person name="Reiss B."/>
            <person name="Renner T."/>
            <person name="Rombauts S."/>
            <person name="Rushton P."/>
            <person name="Sanderfoot A."/>
            <person name="Schween G."/>
            <person name="Shiu S.-H."/>
            <person name="Stueber K."/>
            <person name="Theodoulou F.L."/>
            <person name="Tu H."/>
            <person name="Van de Peer Y."/>
            <person name="Verrier P.J."/>
            <person name="Waters E."/>
            <person name="Wood A."/>
            <person name="Yang L."/>
            <person name="Cove D."/>
            <person name="Cuming A."/>
            <person name="Hasebe M."/>
            <person name="Lucas S."/>
            <person name="Mishler D.B."/>
            <person name="Reski R."/>
            <person name="Grigoriev I."/>
            <person name="Quatrano R.S."/>
            <person name="Boore J.L."/>
        </authorList>
    </citation>
    <scope>NUCLEOTIDE SEQUENCE [LARGE SCALE GENOMIC DNA]</scope>
    <source>
        <strain evidence="2 3">cv. Gransden 2004</strain>
    </source>
</reference>